<accession>A0ABP9Y5C9</accession>
<dbReference type="PROSITE" id="PS50006">
    <property type="entry name" value="FHA_DOMAIN"/>
    <property type="match status" value="1"/>
</dbReference>
<dbReference type="InterPro" id="IPR000253">
    <property type="entry name" value="FHA_dom"/>
</dbReference>
<sequence length="304" mass="34547">MSEERTSSPCEKSSLFQAQNTQFRINPQLAKKYHESSTDAMVLHGTFSSGKVTIGRGHDATVKIGKSNKRVSRHHVSIEYKHLLNRFELTVLSPNGVLIDHIVFEQGEHVPIMEGTCIEIVGTKLIFQGGPHTIIPTPTTTLSKKEEIIPNKFMKSKNPIALSLQDEVIQVLVSTRKSTMTCKDICNKLPDQEMMDIQMLLTESAVIGCVKRLGKTADGSPKEDMYYYKAELDSNLERRKRYSDVGKSARKCTMKDTQYFFRIPPKPTTHKVRKRKELEEDEELKSNSSDDVSDMEVYELFKDV</sequence>
<evidence type="ECO:0000313" key="4">
    <source>
        <dbReference type="Proteomes" id="UP001476247"/>
    </source>
</evidence>
<dbReference type="Proteomes" id="UP001476247">
    <property type="component" value="Unassembled WGS sequence"/>
</dbReference>
<organism evidence="3 4">
    <name type="scientific">Helicostylum pulchrum</name>
    <dbReference type="NCBI Taxonomy" id="562976"/>
    <lineage>
        <taxon>Eukaryota</taxon>
        <taxon>Fungi</taxon>
        <taxon>Fungi incertae sedis</taxon>
        <taxon>Mucoromycota</taxon>
        <taxon>Mucoromycotina</taxon>
        <taxon>Mucoromycetes</taxon>
        <taxon>Mucorales</taxon>
        <taxon>Mucorineae</taxon>
        <taxon>Mucoraceae</taxon>
        <taxon>Helicostylum</taxon>
    </lineage>
</organism>
<protein>
    <recommendedName>
        <fullName evidence="2">FHA domain-containing protein</fullName>
    </recommendedName>
</protein>
<name>A0ABP9Y5C9_9FUNG</name>
<feature type="region of interest" description="Disordered" evidence="1">
    <location>
        <begin position="265"/>
        <end position="291"/>
    </location>
</feature>
<gene>
    <name evidence="3" type="ORF">HPULCUR_007650</name>
</gene>
<comment type="caution">
    <text evidence="3">The sequence shown here is derived from an EMBL/GenBank/DDBJ whole genome shotgun (WGS) entry which is preliminary data.</text>
</comment>
<dbReference type="SUPFAM" id="SSF49879">
    <property type="entry name" value="SMAD/FHA domain"/>
    <property type="match status" value="1"/>
</dbReference>
<feature type="domain" description="FHA" evidence="2">
    <location>
        <begin position="52"/>
        <end position="104"/>
    </location>
</feature>
<reference evidence="3 4" key="1">
    <citation type="submission" date="2024-04" db="EMBL/GenBank/DDBJ databases">
        <title>genome sequences of Mucor flavus KT1a and Helicostylum pulchrum KT1b strains isolation_sourced from the surface of a dry-aged beef.</title>
        <authorList>
            <person name="Toyotome T."/>
            <person name="Hosono M."/>
            <person name="Torimaru M."/>
            <person name="Fukuda K."/>
            <person name="Mikami N."/>
        </authorList>
    </citation>
    <scope>NUCLEOTIDE SEQUENCE [LARGE SCALE GENOMIC DNA]</scope>
    <source>
        <strain evidence="3 4">KT1b</strain>
    </source>
</reference>
<evidence type="ECO:0000256" key="1">
    <source>
        <dbReference type="SAM" id="MobiDB-lite"/>
    </source>
</evidence>
<evidence type="ECO:0000259" key="2">
    <source>
        <dbReference type="PROSITE" id="PS50006"/>
    </source>
</evidence>
<dbReference type="EMBL" id="BAABUJ010000021">
    <property type="protein sequence ID" value="GAA5802189.1"/>
    <property type="molecule type" value="Genomic_DNA"/>
</dbReference>
<evidence type="ECO:0000313" key="3">
    <source>
        <dbReference type="EMBL" id="GAA5802189.1"/>
    </source>
</evidence>
<proteinExistence type="predicted"/>
<keyword evidence="4" id="KW-1185">Reference proteome</keyword>
<dbReference type="InterPro" id="IPR008984">
    <property type="entry name" value="SMAD_FHA_dom_sf"/>
</dbReference>
<dbReference type="Pfam" id="PF00498">
    <property type="entry name" value="FHA"/>
    <property type="match status" value="1"/>
</dbReference>
<dbReference type="Gene3D" id="2.60.200.20">
    <property type="match status" value="1"/>
</dbReference>